<keyword evidence="2 4" id="KW-0418">Kinase</keyword>
<dbReference type="InterPro" id="IPR052562">
    <property type="entry name" value="Ketohexokinase-related"/>
</dbReference>
<dbReference type="PANTHER" id="PTHR42774:SF3">
    <property type="entry name" value="KETOHEXOKINASE"/>
    <property type="match status" value="1"/>
</dbReference>
<proteinExistence type="predicted"/>
<keyword evidence="5" id="KW-1185">Reference proteome</keyword>
<reference evidence="4 5" key="1">
    <citation type="submission" date="2024-09" db="EMBL/GenBank/DDBJ databases">
        <authorList>
            <person name="Salinas-Garcia M.A."/>
            <person name="Prieme A."/>
        </authorList>
    </citation>
    <scope>NUCLEOTIDE SEQUENCE [LARGE SCALE GENOMIC DNA]</scope>
    <source>
        <strain evidence="4 5">DSM 21081</strain>
    </source>
</reference>
<dbReference type="GO" id="GO:0016301">
    <property type="term" value="F:kinase activity"/>
    <property type="evidence" value="ECO:0007669"/>
    <property type="project" value="UniProtKB-KW"/>
</dbReference>
<dbReference type="InterPro" id="IPR029056">
    <property type="entry name" value="Ribokinase-like"/>
</dbReference>
<evidence type="ECO:0000313" key="5">
    <source>
        <dbReference type="Proteomes" id="UP001575652"/>
    </source>
</evidence>
<dbReference type="InterPro" id="IPR011611">
    <property type="entry name" value="PfkB_dom"/>
</dbReference>
<dbReference type="PROSITE" id="PS00584">
    <property type="entry name" value="PFKB_KINASES_2"/>
    <property type="match status" value="1"/>
</dbReference>
<sequence>MGPSQGGRTGRGAEPGWAWFVGLATLDVLQRVDHWPGPNEKLTSTWHEISPGGPATNAAMAHAALGGTALLSTALGSHAVGQTIRGRVEAAGVRVDDRGADDTVPAVSSIILSGTAGDRAIVSADGTGLSVGEPDRAPTLDGCGAVLLDGHHPRLALWAARAARAAGVRVVVDAGRWKPALGELLGLADDVVCSADFTMPGAADAAAVLEALLARGVRRAAITRGRDSVLWASVDGGDAGSPASGRIPVPSVEALDTLAAGDVFHGAYVHAVVQAGIGFPEALAYAAAVTADKVQVTGQVAWLDALRARRNSPVGTP</sequence>
<evidence type="ECO:0000313" key="4">
    <source>
        <dbReference type="EMBL" id="MFB0835065.1"/>
    </source>
</evidence>
<evidence type="ECO:0000256" key="1">
    <source>
        <dbReference type="ARBA" id="ARBA00022679"/>
    </source>
</evidence>
<dbReference type="Gene3D" id="3.40.1190.20">
    <property type="match status" value="1"/>
</dbReference>
<feature type="domain" description="Carbohydrate kinase PfkB" evidence="3">
    <location>
        <begin position="22"/>
        <end position="299"/>
    </location>
</feature>
<accession>A0ABV4UN16</accession>
<evidence type="ECO:0000256" key="2">
    <source>
        <dbReference type="ARBA" id="ARBA00022777"/>
    </source>
</evidence>
<evidence type="ECO:0000259" key="3">
    <source>
        <dbReference type="Pfam" id="PF00294"/>
    </source>
</evidence>
<dbReference type="InterPro" id="IPR002173">
    <property type="entry name" value="Carboh/pur_kinase_PfkB_CS"/>
</dbReference>
<name>A0ABV4UN16_9MICC</name>
<protein>
    <submittedName>
        <fullName evidence="4">PfkB family carbohydrate kinase</fullName>
    </submittedName>
</protein>
<dbReference type="RefSeq" id="WP_373972235.1">
    <property type="nucleotide sequence ID" value="NZ_JBHDLJ010000007.1"/>
</dbReference>
<gene>
    <name evidence="4" type="ORF">ACETWP_10740</name>
</gene>
<dbReference type="SUPFAM" id="SSF53613">
    <property type="entry name" value="Ribokinase-like"/>
    <property type="match status" value="1"/>
</dbReference>
<comment type="caution">
    <text evidence="4">The sequence shown here is derived from an EMBL/GenBank/DDBJ whole genome shotgun (WGS) entry which is preliminary data.</text>
</comment>
<organism evidence="4 5">
    <name type="scientific">Arthrobacter halodurans</name>
    <dbReference type="NCBI Taxonomy" id="516699"/>
    <lineage>
        <taxon>Bacteria</taxon>
        <taxon>Bacillati</taxon>
        <taxon>Actinomycetota</taxon>
        <taxon>Actinomycetes</taxon>
        <taxon>Micrococcales</taxon>
        <taxon>Micrococcaceae</taxon>
        <taxon>Arthrobacter</taxon>
    </lineage>
</organism>
<keyword evidence="1" id="KW-0808">Transferase</keyword>
<dbReference type="PANTHER" id="PTHR42774">
    <property type="entry name" value="PHOSPHOTRANSFERASE SYSTEM TRANSPORT PROTEIN"/>
    <property type="match status" value="1"/>
</dbReference>
<dbReference type="EMBL" id="JBHDLJ010000007">
    <property type="protein sequence ID" value="MFB0835065.1"/>
    <property type="molecule type" value="Genomic_DNA"/>
</dbReference>
<dbReference type="Proteomes" id="UP001575652">
    <property type="component" value="Unassembled WGS sequence"/>
</dbReference>
<dbReference type="Pfam" id="PF00294">
    <property type="entry name" value="PfkB"/>
    <property type="match status" value="1"/>
</dbReference>